<dbReference type="EMBL" id="BAABJP010000015">
    <property type="protein sequence ID" value="GAA5158782.1"/>
    <property type="molecule type" value="Genomic_DNA"/>
</dbReference>
<reference evidence="4" key="1">
    <citation type="journal article" date="2019" name="Int. J. Syst. Evol. Microbiol.">
        <title>The Global Catalogue of Microorganisms (GCM) 10K type strain sequencing project: providing services to taxonomists for standard genome sequencing and annotation.</title>
        <authorList>
            <consortium name="The Broad Institute Genomics Platform"/>
            <consortium name="The Broad Institute Genome Sequencing Center for Infectious Disease"/>
            <person name="Wu L."/>
            <person name="Ma J."/>
        </authorList>
    </citation>
    <scope>NUCLEOTIDE SEQUENCE [LARGE SCALE GENOMIC DNA]</scope>
    <source>
        <strain evidence="4">JCM 18303</strain>
    </source>
</reference>
<keyword evidence="3" id="KW-0378">Hydrolase</keyword>
<keyword evidence="4" id="KW-1185">Reference proteome</keyword>
<dbReference type="PANTHER" id="PTHR43194">
    <property type="entry name" value="HYDROLASE ALPHA/BETA FOLD FAMILY"/>
    <property type="match status" value="1"/>
</dbReference>
<dbReference type="Gene3D" id="3.40.50.1820">
    <property type="entry name" value="alpha/beta hydrolase"/>
    <property type="match status" value="1"/>
</dbReference>
<dbReference type="Pfam" id="PF00561">
    <property type="entry name" value="Abhydrolase_1"/>
    <property type="match status" value="1"/>
</dbReference>
<dbReference type="GO" id="GO:0016787">
    <property type="term" value="F:hydrolase activity"/>
    <property type="evidence" value="ECO:0007669"/>
    <property type="project" value="UniProtKB-KW"/>
</dbReference>
<dbReference type="PANTHER" id="PTHR43194:SF2">
    <property type="entry name" value="PEROXISOMAL MEMBRANE PROTEIN LPX1"/>
    <property type="match status" value="1"/>
</dbReference>
<sequence length="324" mass="34680">MAGQGRMVRTAAGIGLYAEVEGPADAPVTLVFSHGWTLDSRIWDPVVRSVLAHSPATRVVRYDHRGHGSSDSVPPHRMTIAALADDLAELIDRLAPDGKLVLAGHSMGGMTIMALAERYPELFARRVAGVALVATASGGLGDTTFGLSVRALNLVRRGEARLAGSVRFNRRPKLTRWPLLLAPGLRYLIIGRGADRGALRRSMRCIADCRPSAITGFRPTLEDHRRDAALAAFEHIPTRVLAGARDKLTPVYQSRRIVEHARNASLTVLPDAGHMLPVERVDSVSSCLTELVSSARAEPGARSTRPVTRAPSGSEPGPARPAGS</sequence>
<evidence type="ECO:0000259" key="2">
    <source>
        <dbReference type="Pfam" id="PF00561"/>
    </source>
</evidence>
<dbReference type="SUPFAM" id="SSF53474">
    <property type="entry name" value="alpha/beta-Hydrolases"/>
    <property type="match status" value="1"/>
</dbReference>
<proteinExistence type="predicted"/>
<protein>
    <submittedName>
        <fullName evidence="3">Alpha/beta hydrolase</fullName>
    </submittedName>
</protein>
<dbReference type="InterPro" id="IPR029058">
    <property type="entry name" value="AB_hydrolase_fold"/>
</dbReference>
<organism evidence="3 4">
    <name type="scientific">Pseudonocardia eucalypti</name>
    <dbReference type="NCBI Taxonomy" id="648755"/>
    <lineage>
        <taxon>Bacteria</taxon>
        <taxon>Bacillati</taxon>
        <taxon>Actinomycetota</taxon>
        <taxon>Actinomycetes</taxon>
        <taxon>Pseudonocardiales</taxon>
        <taxon>Pseudonocardiaceae</taxon>
        <taxon>Pseudonocardia</taxon>
    </lineage>
</organism>
<name>A0ABP9QB87_9PSEU</name>
<evidence type="ECO:0000313" key="4">
    <source>
        <dbReference type="Proteomes" id="UP001428817"/>
    </source>
</evidence>
<feature type="region of interest" description="Disordered" evidence="1">
    <location>
        <begin position="293"/>
        <end position="324"/>
    </location>
</feature>
<feature type="domain" description="AB hydrolase-1" evidence="2">
    <location>
        <begin position="29"/>
        <end position="279"/>
    </location>
</feature>
<dbReference type="RefSeq" id="WP_185059032.1">
    <property type="nucleotide sequence ID" value="NZ_BAABJP010000015.1"/>
</dbReference>
<comment type="caution">
    <text evidence="3">The sequence shown here is derived from an EMBL/GenBank/DDBJ whole genome shotgun (WGS) entry which is preliminary data.</text>
</comment>
<dbReference type="InterPro" id="IPR000073">
    <property type="entry name" value="AB_hydrolase_1"/>
</dbReference>
<gene>
    <name evidence="3" type="ORF">GCM10023321_39000</name>
</gene>
<dbReference type="InterPro" id="IPR050228">
    <property type="entry name" value="Carboxylesterase_BioH"/>
</dbReference>
<evidence type="ECO:0000313" key="3">
    <source>
        <dbReference type="EMBL" id="GAA5158782.1"/>
    </source>
</evidence>
<dbReference type="Proteomes" id="UP001428817">
    <property type="component" value="Unassembled WGS sequence"/>
</dbReference>
<accession>A0ABP9QB87</accession>
<evidence type="ECO:0000256" key="1">
    <source>
        <dbReference type="SAM" id="MobiDB-lite"/>
    </source>
</evidence>